<evidence type="ECO:0000313" key="2">
    <source>
        <dbReference type="EMBL" id="MDO7788403.1"/>
    </source>
</evidence>
<dbReference type="RefSeq" id="WP_304544312.1">
    <property type="nucleotide sequence ID" value="NZ_JARPTC010000021.1"/>
</dbReference>
<dbReference type="Pfam" id="PF05016">
    <property type="entry name" value="ParE_toxin"/>
    <property type="match status" value="1"/>
</dbReference>
<comment type="caution">
    <text evidence="2">The sequence shown here is derived from an EMBL/GenBank/DDBJ whole genome shotgun (WGS) entry which is preliminary data.</text>
</comment>
<dbReference type="Proteomes" id="UP001172911">
    <property type="component" value="Unassembled WGS sequence"/>
</dbReference>
<organism evidence="2 3">
    <name type="scientific">Desulforamulus aquiferis</name>
    <dbReference type="NCBI Taxonomy" id="1397668"/>
    <lineage>
        <taxon>Bacteria</taxon>
        <taxon>Bacillati</taxon>
        <taxon>Bacillota</taxon>
        <taxon>Clostridia</taxon>
        <taxon>Eubacteriales</taxon>
        <taxon>Peptococcaceae</taxon>
        <taxon>Desulforamulus</taxon>
    </lineage>
</organism>
<keyword evidence="3" id="KW-1185">Reference proteome</keyword>
<dbReference type="Gene3D" id="3.30.2310.20">
    <property type="entry name" value="RelE-like"/>
    <property type="match status" value="1"/>
</dbReference>
<dbReference type="EMBL" id="JARPTC010000021">
    <property type="protein sequence ID" value="MDO7788403.1"/>
    <property type="molecule type" value="Genomic_DNA"/>
</dbReference>
<dbReference type="AlphaFoldDB" id="A0AAW7ZG82"/>
<name>A0AAW7ZG82_9FIRM</name>
<evidence type="ECO:0000256" key="1">
    <source>
        <dbReference type="ARBA" id="ARBA00022649"/>
    </source>
</evidence>
<accession>A0AAW7ZG82</accession>
<reference evidence="2" key="2">
    <citation type="submission" date="2023-03" db="EMBL/GenBank/DDBJ databases">
        <authorList>
            <person name="Zhang Z."/>
        </authorList>
    </citation>
    <scope>NUCLEOTIDE SEQUENCE</scope>
    <source>
        <strain evidence="2">DSA</strain>
    </source>
</reference>
<proteinExistence type="predicted"/>
<protein>
    <submittedName>
        <fullName evidence="2">Type II toxin-antitoxin system RelE/ParE family toxin</fullName>
    </submittedName>
</protein>
<keyword evidence="1" id="KW-1277">Toxin-antitoxin system</keyword>
<gene>
    <name evidence="2" type="ORF">P6N53_14340</name>
</gene>
<dbReference type="InterPro" id="IPR035093">
    <property type="entry name" value="RelE/ParE_toxin_dom_sf"/>
</dbReference>
<reference evidence="2" key="1">
    <citation type="journal article" date="2023" name="J. Hazard. Mater.">
        <title>Anaerobic biodegradation of pyrene and benzo[a]pyrene by a new sulfate-reducing Desulforamulus aquiferis strain DSA.</title>
        <authorList>
            <person name="Zhang Z."/>
            <person name="Sun J."/>
            <person name="Gong X."/>
            <person name="Wang C."/>
            <person name="Wang H."/>
        </authorList>
    </citation>
    <scope>NUCLEOTIDE SEQUENCE</scope>
    <source>
        <strain evidence="2">DSA</strain>
    </source>
</reference>
<sequence length="100" mass="12047">MKSYKIKMLPAARIDLGYMIDYLSEYSPETSLKQYDRVIGKINTLKEFPFMCGEYPIEVMGFRYRRMVIDKYLVFYIVKEQIVEIHRILYAKMDVTKQLK</sequence>
<dbReference type="InterPro" id="IPR007712">
    <property type="entry name" value="RelE/ParE_toxin"/>
</dbReference>
<evidence type="ECO:0000313" key="3">
    <source>
        <dbReference type="Proteomes" id="UP001172911"/>
    </source>
</evidence>